<dbReference type="InterPro" id="IPR057600">
    <property type="entry name" value="TORTIFOLIA1/SINE1-2_N"/>
</dbReference>
<dbReference type="SMART" id="SM01349">
    <property type="entry name" value="TOG"/>
    <property type="match status" value="1"/>
</dbReference>
<dbReference type="OrthoDB" id="7862313at2759"/>
<accession>A0A177AIE2</accession>
<sequence length="1085" mass="118876">MDQGRFVELLQSIQIPDTEKVKAATTELRQTYYPHSESLLWLLQILASHDVQAIRQQAAVEAIRLVPKHWASLDGPKPAIRESLLKAALNEQSSLVRHSTARVISAIAGIDLEDGEWADLPGFLMEAAKQPQVGHREVGVYILFTLLEVVGDGFIDKLPILFQLFSTTIRDPESPEVRINTMLALSRIAMLIDPEEDRKSLKSFQDTVPSMVAVLRSTIDDNDEDRAMQAFEVFQTLLGCESALLANHFKDLVQFMIELSVEKSITDETRSQALSYLMQCVKYRRMKIQGIQGMGEQLTLKAMQIAAEMEDDDDDEDEITPARSALSLLDILASSLPPRQVIVPLLTSLPQYASSEDPALRKAGILSLGMVVEGAPDFVATQLEQIMPLVLQLLNDSDINVRQAALHGVSRLAEDLAHDMSQSHATLVPALLKNLDAAASQTDKISTGIIIGSCLALDSLIDGMEAEVSSLYISELVPRIGRLFEHPDFKVKGASAGAMGSIASSAEEAFQPFFEQTMKALSQYVTMKDSEEELDLRGTVCDAMGSMATAVGSVAFQPYVQPLMAASEEALHLGHPRLRETSYILWSTMSKLYEKEFAPFLDGVVKGLLECLGQEESDLDVELGEEASDLLGTEVVVAGKKIKVVQPSTDEDSMDDDEDDDDDWDDLTAVTAVALEKEIAVEVIGDILSHTKDLYIPHLEKTVEAVMTLVDHSYEGCRKAAIGTLWRAYACLWALMEDHTGKKWTPGIPLKEHPSQELIKLGEVVSTATMTVWGDEVDRAVVTDINRNVAATLKLCGPAILTQGNMLEQVTTILAALVTRQHPCQMDMGDDEDQEDVGETSEYDWLAVDTALDVVIGLSAALGSQFGELWKVFEKPVMKLASSQEAFERSTSIGVVAECTAHMGAAVTPSTATLLKLLLHRLTDEDPESRSNAAYATGLLIQHSEDVNTYGPAYPEILHKLEPLLQTERARTLDNAAGCVCRMITAHPDKVPIGDVLPVLVGLLPLKEDYEENVPIYQCIVGLYQAGNSTVQELTPQFVPVFAAVLGEPKEQLEEETRAKLVETVKYIAKQQPALIQGHAVLAAL</sequence>
<evidence type="ECO:0000256" key="4">
    <source>
        <dbReference type="ARBA" id="ARBA00022490"/>
    </source>
</evidence>
<dbReference type="RefSeq" id="XP_024327113.1">
    <property type="nucleotide sequence ID" value="XM_024465276.1"/>
</dbReference>
<keyword evidence="4" id="KW-0963">Cytoplasm</keyword>
<dbReference type="Pfam" id="PF24714">
    <property type="entry name" value="TOR1L1_N"/>
    <property type="match status" value="1"/>
</dbReference>
<dbReference type="InterPro" id="IPR040122">
    <property type="entry name" value="Importin_beta"/>
</dbReference>
<dbReference type="SMART" id="SM00913">
    <property type="entry name" value="IBN_N"/>
    <property type="match status" value="1"/>
</dbReference>
<organism evidence="10">
    <name type="scientific">Pseudogymnoascus destructans</name>
    <dbReference type="NCBI Taxonomy" id="655981"/>
    <lineage>
        <taxon>Eukaryota</taxon>
        <taxon>Fungi</taxon>
        <taxon>Dikarya</taxon>
        <taxon>Ascomycota</taxon>
        <taxon>Pezizomycotina</taxon>
        <taxon>Leotiomycetes</taxon>
        <taxon>Thelebolales</taxon>
        <taxon>Thelebolaceae</taxon>
        <taxon>Pseudogymnoascus</taxon>
    </lineage>
</organism>
<comment type="subcellular location">
    <subcellularLocation>
        <location evidence="2">Cytoplasm</location>
    </subcellularLocation>
    <subcellularLocation>
        <location evidence="1">Nucleus</location>
    </subcellularLocation>
</comment>
<keyword evidence="3" id="KW-0813">Transport</keyword>
<keyword evidence="6" id="KW-0653">Protein transport</keyword>
<dbReference type="Gene3D" id="1.25.10.10">
    <property type="entry name" value="Leucine-rich Repeat Variant"/>
    <property type="match status" value="1"/>
</dbReference>
<evidence type="ECO:0000256" key="3">
    <source>
        <dbReference type="ARBA" id="ARBA00022448"/>
    </source>
</evidence>
<protein>
    <recommendedName>
        <fullName evidence="9">Importin N-terminal domain-containing protein</fullName>
    </recommendedName>
</protein>
<dbReference type="SUPFAM" id="SSF48371">
    <property type="entry name" value="ARM repeat"/>
    <property type="match status" value="2"/>
</dbReference>
<dbReference type="PROSITE" id="PS50077">
    <property type="entry name" value="HEAT_REPEAT"/>
    <property type="match status" value="1"/>
</dbReference>
<evidence type="ECO:0000256" key="5">
    <source>
        <dbReference type="ARBA" id="ARBA00022737"/>
    </source>
</evidence>
<keyword evidence="5" id="KW-0677">Repeat</keyword>
<dbReference type="InterPro" id="IPR001494">
    <property type="entry name" value="Importin-beta_N"/>
</dbReference>
<dbReference type="PROSITE" id="PS50166">
    <property type="entry name" value="IMPORTIN_B_NT"/>
    <property type="match status" value="1"/>
</dbReference>
<dbReference type="InterPro" id="IPR021133">
    <property type="entry name" value="HEAT_type_2"/>
</dbReference>
<dbReference type="VEuPathDB" id="FungiDB:GMDG_02900"/>
<evidence type="ECO:0000256" key="1">
    <source>
        <dbReference type="ARBA" id="ARBA00004123"/>
    </source>
</evidence>
<gene>
    <name evidence="10" type="ORF">VC83_01601</name>
</gene>
<dbReference type="InterPro" id="IPR034085">
    <property type="entry name" value="TOG"/>
</dbReference>
<evidence type="ECO:0000256" key="2">
    <source>
        <dbReference type="ARBA" id="ARBA00004496"/>
    </source>
</evidence>
<dbReference type="Proteomes" id="UP000077154">
    <property type="component" value="Unassembled WGS sequence"/>
</dbReference>
<name>A0A177AIE2_9PEZI</name>
<dbReference type="InterPro" id="IPR016024">
    <property type="entry name" value="ARM-type_fold"/>
</dbReference>
<feature type="repeat" description="HEAT" evidence="8">
    <location>
        <begin position="386"/>
        <end position="424"/>
    </location>
</feature>
<dbReference type="Pfam" id="PF25780">
    <property type="entry name" value="TPR_IPO5"/>
    <property type="match status" value="1"/>
</dbReference>
<evidence type="ECO:0000256" key="6">
    <source>
        <dbReference type="ARBA" id="ARBA00022927"/>
    </source>
</evidence>
<evidence type="ECO:0000256" key="7">
    <source>
        <dbReference type="ARBA" id="ARBA00023242"/>
    </source>
</evidence>
<proteinExistence type="predicted"/>
<dbReference type="PANTHER" id="PTHR10527">
    <property type="entry name" value="IMPORTIN BETA"/>
    <property type="match status" value="1"/>
</dbReference>
<evidence type="ECO:0000313" key="10">
    <source>
        <dbReference type="EMBL" id="OAF61839.1"/>
    </source>
</evidence>
<evidence type="ECO:0000259" key="9">
    <source>
        <dbReference type="PROSITE" id="PS50166"/>
    </source>
</evidence>
<dbReference type="GO" id="GO:0005634">
    <property type="term" value="C:nucleus"/>
    <property type="evidence" value="ECO:0007669"/>
    <property type="project" value="UniProtKB-ARBA"/>
</dbReference>
<keyword evidence="7" id="KW-0539">Nucleus</keyword>
<dbReference type="InterPro" id="IPR057672">
    <property type="entry name" value="TPR_IPO4/5"/>
</dbReference>
<evidence type="ECO:0000256" key="8">
    <source>
        <dbReference type="PROSITE-ProRule" id="PRU00103"/>
    </source>
</evidence>
<dbReference type="GO" id="GO:0005737">
    <property type="term" value="C:cytoplasm"/>
    <property type="evidence" value="ECO:0007669"/>
    <property type="project" value="UniProtKB-SubCell"/>
</dbReference>
<dbReference type="GO" id="GO:0031267">
    <property type="term" value="F:small GTPase binding"/>
    <property type="evidence" value="ECO:0007669"/>
    <property type="project" value="InterPro"/>
</dbReference>
<dbReference type="GO" id="GO:0006606">
    <property type="term" value="P:protein import into nucleus"/>
    <property type="evidence" value="ECO:0007669"/>
    <property type="project" value="InterPro"/>
</dbReference>
<dbReference type="EMBL" id="KV441388">
    <property type="protein sequence ID" value="OAF61839.1"/>
    <property type="molecule type" value="Genomic_DNA"/>
</dbReference>
<dbReference type="InterPro" id="IPR011989">
    <property type="entry name" value="ARM-like"/>
</dbReference>
<feature type="domain" description="Importin N-terminal" evidence="9">
    <location>
        <begin position="24"/>
        <end position="90"/>
    </location>
</feature>
<dbReference type="eggNOG" id="KOG2171">
    <property type="taxonomic scope" value="Eukaryota"/>
</dbReference>
<dbReference type="AlphaFoldDB" id="A0A177AIE2"/>
<dbReference type="GeneID" id="36284690"/>
<reference evidence="10" key="1">
    <citation type="submission" date="2016-03" db="EMBL/GenBank/DDBJ databases">
        <title>Updated assembly of Pseudogymnoascus destructans, the fungus causing white-nose syndrome of bats.</title>
        <authorList>
            <person name="Palmer J.M."/>
            <person name="Drees K.P."/>
            <person name="Foster J.T."/>
            <person name="Lindner D.L."/>
        </authorList>
    </citation>
    <scope>NUCLEOTIDE SEQUENCE [LARGE SCALE GENOMIC DNA]</scope>
    <source>
        <strain evidence="10">20631-21</strain>
    </source>
</reference>